<evidence type="ECO:0000256" key="3">
    <source>
        <dbReference type="PROSITE-ProRule" id="PRU00221"/>
    </source>
</evidence>
<protein>
    <recommendedName>
        <fullName evidence="4">F-box domain-containing protein</fullName>
    </recommendedName>
</protein>
<dbReference type="Pfam" id="PF12937">
    <property type="entry name" value="F-box-like"/>
    <property type="match status" value="1"/>
</dbReference>
<evidence type="ECO:0000256" key="2">
    <source>
        <dbReference type="ARBA" id="ARBA00022737"/>
    </source>
</evidence>
<feature type="repeat" description="WD" evidence="3">
    <location>
        <begin position="170"/>
        <end position="209"/>
    </location>
</feature>
<dbReference type="OrthoDB" id="19711at2759"/>
<dbReference type="GO" id="GO:0000209">
    <property type="term" value="P:protein polyubiquitination"/>
    <property type="evidence" value="ECO:0000318"/>
    <property type="project" value="GO_Central"/>
</dbReference>
<reference evidence="5 6" key="1">
    <citation type="journal article" date="2008" name="Nature">
        <title>The Trichoplax genome and the nature of placozoans.</title>
        <authorList>
            <person name="Srivastava M."/>
            <person name="Begovic E."/>
            <person name="Chapman J."/>
            <person name="Putnam N.H."/>
            <person name="Hellsten U."/>
            <person name="Kawashima T."/>
            <person name="Kuo A."/>
            <person name="Mitros T."/>
            <person name="Salamov A."/>
            <person name="Carpenter M.L."/>
            <person name="Signorovitch A.Y."/>
            <person name="Moreno M.A."/>
            <person name="Kamm K."/>
            <person name="Grimwood J."/>
            <person name="Schmutz J."/>
            <person name="Shapiro H."/>
            <person name="Grigoriev I.V."/>
            <person name="Buss L.W."/>
            <person name="Schierwater B."/>
            <person name="Dellaporta S.L."/>
            <person name="Rokhsar D.S."/>
        </authorList>
    </citation>
    <scope>NUCLEOTIDE SEQUENCE [LARGE SCALE GENOMIC DNA]</scope>
    <source>
        <strain evidence="5 6">Grell-BS-1999</strain>
    </source>
</reference>
<dbReference type="SUPFAM" id="SSF81383">
    <property type="entry name" value="F-box domain"/>
    <property type="match status" value="1"/>
</dbReference>
<evidence type="ECO:0000256" key="1">
    <source>
        <dbReference type="ARBA" id="ARBA00022574"/>
    </source>
</evidence>
<dbReference type="GO" id="GO:1990756">
    <property type="term" value="F:ubiquitin-like ligase-substrate adaptor activity"/>
    <property type="evidence" value="ECO:0000318"/>
    <property type="project" value="GO_Central"/>
</dbReference>
<dbReference type="Gene3D" id="2.130.10.10">
    <property type="entry name" value="YVTN repeat-like/Quinoprotein amine dehydrogenase"/>
    <property type="match status" value="2"/>
</dbReference>
<gene>
    <name evidence="5" type="ORF">TRIADDRAFT_52513</name>
</gene>
<dbReference type="PANTHER" id="PTHR44436:SF1">
    <property type="entry name" value="F-BOX_WD REPEAT-CONTAINING PROTEIN 2"/>
    <property type="match status" value="1"/>
</dbReference>
<dbReference type="SMART" id="SM00256">
    <property type="entry name" value="FBOX"/>
    <property type="match status" value="1"/>
</dbReference>
<accession>B3RIZ6</accession>
<dbReference type="PhylomeDB" id="B3RIZ6"/>
<dbReference type="OMA" id="IYIRAYL"/>
<feature type="repeat" description="WD" evidence="3">
    <location>
        <begin position="210"/>
        <end position="249"/>
    </location>
</feature>
<dbReference type="SUPFAM" id="SSF50978">
    <property type="entry name" value="WD40 repeat-like"/>
    <property type="match status" value="1"/>
</dbReference>
<dbReference type="EMBL" id="DS985241">
    <property type="protein sequence ID" value="EDV29775.1"/>
    <property type="molecule type" value="Genomic_DNA"/>
</dbReference>
<dbReference type="eggNOG" id="KOG0274">
    <property type="taxonomic scope" value="Eukaryota"/>
</dbReference>
<dbReference type="Gene3D" id="1.20.1280.50">
    <property type="match status" value="1"/>
</dbReference>
<dbReference type="GeneID" id="6749451"/>
<keyword evidence="1 3" id="KW-0853">WD repeat</keyword>
<dbReference type="CTD" id="6749451"/>
<dbReference type="AlphaFoldDB" id="B3RIZ6"/>
<dbReference type="InterPro" id="IPR001810">
    <property type="entry name" value="F-box_dom"/>
</dbReference>
<evidence type="ECO:0000313" key="5">
    <source>
        <dbReference type="EMBL" id="EDV29775.1"/>
    </source>
</evidence>
<organism evidence="5 6">
    <name type="scientific">Trichoplax adhaerens</name>
    <name type="common">Trichoplax reptans</name>
    <dbReference type="NCBI Taxonomy" id="10228"/>
    <lineage>
        <taxon>Eukaryota</taxon>
        <taxon>Metazoa</taxon>
        <taxon>Placozoa</taxon>
        <taxon>Uniplacotomia</taxon>
        <taxon>Trichoplacea</taxon>
        <taxon>Trichoplacidae</taxon>
        <taxon>Trichoplax</taxon>
    </lineage>
</organism>
<dbReference type="PRINTS" id="PR00320">
    <property type="entry name" value="GPROTEINBRPT"/>
</dbReference>
<dbReference type="KEGG" id="tad:TRIADDRAFT_52513"/>
<dbReference type="InterPro" id="IPR015943">
    <property type="entry name" value="WD40/YVTN_repeat-like_dom_sf"/>
</dbReference>
<dbReference type="SMART" id="SM00320">
    <property type="entry name" value="WD40"/>
    <property type="match status" value="3"/>
</dbReference>
<dbReference type="InterPro" id="IPR036322">
    <property type="entry name" value="WD40_repeat_dom_sf"/>
</dbReference>
<sequence length="319" mass="37035">MATFSAKRDEIIRLFCDCTKQQQNNILLELLLQCEPLQLRILYSELKPLLAVNFVAYLPSELVDKIFFLLEAKDLCNIAMCNRLWREKANNNAIWKKLCTDKNWIKYGDDQSLLNINNETTINTTPAQHQILLNSLKSTLKTCRWKEIYIRAYLLNRNWNTGRYTSIHTLRGHKQRVISLSCDGKWIVSGSEDNAARIWDLYTGACKHVLDNHTDSVRCLTLKNSVLVTGCFDGIVRIFDANTGRCLRTIRLWDFSTGRCLHVMRGHTDEIQAIEMYKEYVVTSAWDDTIRLWDINSGNYKKIWKNDAGRAIRPPLNIL</sequence>
<dbReference type="PROSITE" id="PS50082">
    <property type="entry name" value="WD_REPEATS_2"/>
    <property type="match status" value="3"/>
</dbReference>
<evidence type="ECO:0000259" key="4">
    <source>
        <dbReference type="PROSITE" id="PS50181"/>
    </source>
</evidence>
<evidence type="ECO:0000313" key="6">
    <source>
        <dbReference type="Proteomes" id="UP000009022"/>
    </source>
</evidence>
<dbReference type="STRING" id="10228.B3RIZ6"/>
<dbReference type="InParanoid" id="B3RIZ6"/>
<proteinExistence type="predicted"/>
<dbReference type="PROSITE" id="PS50181">
    <property type="entry name" value="FBOX"/>
    <property type="match status" value="1"/>
</dbReference>
<dbReference type="InterPro" id="IPR001680">
    <property type="entry name" value="WD40_rpt"/>
</dbReference>
<keyword evidence="2" id="KW-0677">Repeat</keyword>
<feature type="domain" description="F-box" evidence="4">
    <location>
        <begin position="52"/>
        <end position="98"/>
    </location>
</feature>
<dbReference type="HOGENOM" id="CLU_047314_0_0_1"/>
<dbReference type="RefSeq" id="XP_002108977.1">
    <property type="nucleotide sequence ID" value="XM_002108941.1"/>
</dbReference>
<dbReference type="InterPro" id="IPR036047">
    <property type="entry name" value="F-box-like_dom_sf"/>
</dbReference>
<dbReference type="InterPro" id="IPR020472">
    <property type="entry name" value="WD40_PAC1"/>
</dbReference>
<dbReference type="GO" id="GO:0019005">
    <property type="term" value="C:SCF ubiquitin ligase complex"/>
    <property type="evidence" value="ECO:0000318"/>
    <property type="project" value="GO_Central"/>
</dbReference>
<name>B3RIZ6_TRIAD</name>
<keyword evidence="6" id="KW-1185">Reference proteome</keyword>
<dbReference type="PROSITE" id="PS50294">
    <property type="entry name" value="WD_REPEATS_REGION"/>
    <property type="match status" value="2"/>
</dbReference>
<dbReference type="InterPro" id="IPR019775">
    <property type="entry name" value="WD40_repeat_CS"/>
</dbReference>
<dbReference type="Proteomes" id="UP000009022">
    <property type="component" value="Unassembled WGS sequence"/>
</dbReference>
<feature type="repeat" description="WD" evidence="3">
    <location>
        <begin position="264"/>
        <end position="303"/>
    </location>
</feature>
<dbReference type="Pfam" id="PF00400">
    <property type="entry name" value="WD40"/>
    <property type="match status" value="3"/>
</dbReference>
<dbReference type="InterPro" id="IPR042627">
    <property type="entry name" value="FBXW2"/>
</dbReference>
<dbReference type="PANTHER" id="PTHR44436">
    <property type="entry name" value="F-BOX/WD REPEAT-CONTAINING PROTEIN 2"/>
    <property type="match status" value="1"/>
</dbReference>
<dbReference type="PROSITE" id="PS00678">
    <property type="entry name" value="WD_REPEATS_1"/>
    <property type="match status" value="2"/>
</dbReference>